<dbReference type="OrthoDB" id="9798250at2"/>
<dbReference type="RefSeq" id="WP_111622776.1">
    <property type="nucleotide sequence ID" value="NZ_QLLN01000002.1"/>
</dbReference>
<keyword evidence="2" id="KW-1185">Reference proteome</keyword>
<reference evidence="1 2" key="1">
    <citation type="submission" date="2018-06" db="EMBL/GenBank/DDBJ databases">
        <title>Genomic Encyclopedia of Archaeal and Bacterial Type Strains, Phase II (KMG-II): from individual species to whole genera.</title>
        <authorList>
            <person name="Goeker M."/>
        </authorList>
    </citation>
    <scope>NUCLEOTIDE SEQUENCE [LARGE SCALE GENOMIC DNA]</scope>
    <source>
        <strain evidence="1 2">DSM 23522</strain>
    </source>
</reference>
<evidence type="ECO:0000313" key="1">
    <source>
        <dbReference type="EMBL" id="RAJ14142.1"/>
    </source>
</evidence>
<sequence length="232" mass="25606">MLEHCKIDSTAILIFANSSKEELKYKTIPKGSILFDGLTEHALNTARKTGLPYFLISEKEQNGNSFGERFVNAISSIFAMDFDNVITIGNDTPQLKASDLGKASRLIGATKFVLGPSKDGGFYLMGLHKSQFDASAFSELPWKTNTLTTKIAALIAASNIDVIQLRVLLDLDTNADLKRILKGLKYSTGKIFQIILSLVAHIRRIIVQGYISLSLKFIGTYFNKGSPFHIIN</sequence>
<name>A0A327RDZ2_9FLAO</name>
<dbReference type="PANTHER" id="PTHR36529:SF1">
    <property type="entry name" value="GLYCOSYLTRANSFERASE"/>
    <property type="match status" value="1"/>
</dbReference>
<dbReference type="InterPro" id="IPR018641">
    <property type="entry name" value="Trfase_1_rSAM/seldom-assoc"/>
</dbReference>
<evidence type="ECO:0008006" key="3">
    <source>
        <dbReference type="Google" id="ProtNLM"/>
    </source>
</evidence>
<dbReference type="Pfam" id="PF09837">
    <property type="entry name" value="DUF2064"/>
    <property type="match status" value="1"/>
</dbReference>
<dbReference type="EMBL" id="QLLN01000002">
    <property type="protein sequence ID" value="RAJ14142.1"/>
    <property type="molecule type" value="Genomic_DNA"/>
</dbReference>
<organism evidence="1 2">
    <name type="scientific">Arenibacter echinorum</name>
    <dbReference type="NCBI Taxonomy" id="440515"/>
    <lineage>
        <taxon>Bacteria</taxon>
        <taxon>Pseudomonadati</taxon>
        <taxon>Bacteroidota</taxon>
        <taxon>Flavobacteriia</taxon>
        <taxon>Flavobacteriales</taxon>
        <taxon>Flavobacteriaceae</taxon>
        <taxon>Arenibacter</taxon>
    </lineage>
</organism>
<dbReference type="InterPro" id="IPR029044">
    <property type="entry name" value="Nucleotide-diphossugar_trans"/>
</dbReference>
<dbReference type="PANTHER" id="PTHR36529">
    <property type="entry name" value="SLL1095 PROTEIN"/>
    <property type="match status" value="1"/>
</dbReference>
<gene>
    <name evidence="1" type="ORF">LV92_01261</name>
</gene>
<dbReference type="Proteomes" id="UP000249696">
    <property type="component" value="Unassembled WGS sequence"/>
</dbReference>
<dbReference type="AlphaFoldDB" id="A0A327RDZ2"/>
<dbReference type="Gene3D" id="3.90.550.10">
    <property type="entry name" value="Spore Coat Polysaccharide Biosynthesis Protein SpsA, Chain A"/>
    <property type="match status" value="1"/>
</dbReference>
<dbReference type="SUPFAM" id="SSF53448">
    <property type="entry name" value="Nucleotide-diphospho-sugar transferases"/>
    <property type="match status" value="1"/>
</dbReference>
<proteinExistence type="predicted"/>
<evidence type="ECO:0000313" key="2">
    <source>
        <dbReference type="Proteomes" id="UP000249696"/>
    </source>
</evidence>
<accession>A0A327RDZ2</accession>
<protein>
    <recommendedName>
        <fullName evidence="3">DUF2064 domain-containing protein</fullName>
    </recommendedName>
</protein>
<comment type="caution">
    <text evidence="1">The sequence shown here is derived from an EMBL/GenBank/DDBJ whole genome shotgun (WGS) entry which is preliminary data.</text>
</comment>